<sequence length="47" mass="5459">MLCNGSYTLTPLGHDAREALRSVTERSQRWAAERPAHCRRGCKRNRF</sequence>
<evidence type="ECO:0000313" key="2">
    <source>
        <dbReference type="Proteomes" id="UP000011074"/>
    </source>
</evidence>
<protein>
    <submittedName>
        <fullName evidence="1">Uncharacterized protein</fullName>
    </submittedName>
</protein>
<reference evidence="1" key="2">
    <citation type="submission" date="2020-01" db="EMBL/GenBank/DDBJ databases">
        <authorList>
            <person name="Algora L."/>
            <person name="Schniete J.K."/>
            <person name="MacFadyen A."/>
            <person name="Hoskisson P.A."/>
            <person name="Hunter I.S."/>
            <person name="Herron P.R."/>
        </authorList>
    </citation>
    <scope>NUCLEOTIDE SEQUENCE</scope>
    <source>
        <strain evidence="1">ATCC 10970</strain>
    </source>
</reference>
<gene>
    <name evidence="1" type="ORF">SRIM_000190</name>
</gene>
<name>A0A8A1UDV2_STRR1</name>
<dbReference type="Proteomes" id="UP000011074">
    <property type="component" value="Chromosome"/>
</dbReference>
<evidence type="ECO:0000313" key="1">
    <source>
        <dbReference type="EMBL" id="QST78810.1"/>
    </source>
</evidence>
<proteinExistence type="predicted"/>
<reference evidence="1" key="3">
    <citation type="journal article" date="2021" name="bioRxiv">
        <title>Bilateral symmetry of linear streptomycete chromosomes.</title>
        <authorList>
            <person name="Algora-Gallardo L."/>
            <person name="Schniete J.K."/>
            <person name="Mark D.R."/>
            <person name="Hunter I.S."/>
            <person name="Herron P.R."/>
        </authorList>
    </citation>
    <scope>NUCLEOTIDE SEQUENCE</scope>
    <source>
        <strain evidence="1">ATCC 10970</strain>
    </source>
</reference>
<dbReference type="AlphaFoldDB" id="A0A8A1UDV2"/>
<dbReference type="EMBL" id="CP048261">
    <property type="protein sequence ID" value="QST78810.1"/>
    <property type="molecule type" value="Genomic_DNA"/>
</dbReference>
<accession>A0A8A1UDV2</accession>
<reference evidence="1" key="1">
    <citation type="submission" date="2012-12" db="EMBL/GenBank/DDBJ databases">
        <authorList>
            <person name="Pethick F.E."/>
            <person name="MacFadyen A.C."/>
            <person name="Tang Z."/>
            <person name="Sangal V."/>
            <person name="Tze-Tze L."/>
            <person name="Chu J."/>
            <person name="Guo M."/>
            <person name="Kirby R."/>
            <person name="Hoskisson P.A."/>
            <person name="Herron P.R."/>
            <person name="Hunter I.S."/>
        </authorList>
    </citation>
    <scope>NUCLEOTIDE SEQUENCE</scope>
    <source>
        <strain evidence="1">ATCC 10970</strain>
    </source>
</reference>
<organism evidence="1 2">
    <name type="scientific">Streptomyces rimosus subsp. rimosus (strain ATCC 10970 / DSM 40260 / JCM 4667 / NRRL 2234)</name>
    <dbReference type="NCBI Taxonomy" id="1265868"/>
    <lineage>
        <taxon>Bacteria</taxon>
        <taxon>Bacillati</taxon>
        <taxon>Actinomycetota</taxon>
        <taxon>Actinomycetes</taxon>
        <taxon>Kitasatosporales</taxon>
        <taxon>Streptomycetaceae</taxon>
        <taxon>Streptomyces</taxon>
    </lineage>
</organism>
<dbReference type="GeneID" id="66852293"/>
<dbReference type="RefSeq" id="WP_156100320.1">
    <property type="nucleotide sequence ID" value="NZ_CP048261.1"/>
</dbReference>